<keyword evidence="4" id="KW-1185">Reference proteome</keyword>
<dbReference type="Proteomes" id="UP001642464">
    <property type="component" value="Unassembled WGS sequence"/>
</dbReference>
<proteinExistence type="predicted"/>
<evidence type="ECO:0000313" key="3">
    <source>
        <dbReference type="EMBL" id="CAK9067887.1"/>
    </source>
</evidence>
<keyword evidence="1" id="KW-0677">Repeat</keyword>
<feature type="repeat" description="PPR" evidence="2">
    <location>
        <begin position="74"/>
        <end position="108"/>
    </location>
</feature>
<accession>A0ABP0NVQ8</accession>
<reference evidence="3 4" key="1">
    <citation type="submission" date="2024-02" db="EMBL/GenBank/DDBJ databases">
        <authorList>
            <person name="Chen Y."/>
            <person name="Shah S."/>
            <person name="Dougan E. K."/>
            <person name="Thang M."/>
            <person name="Chan C."/>
        </authorList>
    </citation>
    <scope>NUCLEOTIDE SEQUENCE [LARGE SCALE GENOMIC DNA]</scope>
</reference>
<dbReference type="InterPro" id="IPR002885">
    <property type="entry name" value="PPR_rpt"/>
</dbReference>
<comment type="caution">
    <text evidence="3">The sequence shown here is derived from an EMBL/GenBank/DDBJ whole genome shotgun (WGS) entry which is preliminary data.</text>
</comment>
<dbReference type="InterPro" id="IPR011990">
    <property type="entry name" value="TPR-like_helical_dom_sf"/>
</dbReference>
<dbReference type="PANTHER" id="PTHR47447:SF17">
    <property type="entry name" value="OS12G0638900 PROTEIN"/>
    <property type="match status" value="1"/>
</dbReference>
<sequence length="252" mass="27375">MAWNTMLKAHAIAGDMDGAATHFAAMNLFLQISFASTPGEFATTIGKACIYTVDQQVQVAPWSKEMQLQRVPVNTRTFGKLIRCAAEAGQPEQAVRFLREHQQHGRKLGVVGRLASDLVSQTSVVDAFAKAGCPEEAETWLEALEGLGEDEVALGLLAAGYARLGKGFETRRCLERLLAAGAKPTSETWGLQASAWARQGETARAAHWLQEMVEMKLQPSSSTLAVLLSACAKSQDSQSAAPRRSERPSWCW</sequence>
<dbReference type="Gene3D" id="1.25.40.10">
    <property type="entry name" value="Tetratricopeptide repeat domain"/>
    <property type="match status" value="2"/>
</dbReference>
<protein>
    <submittedName>
        <fullName evidence="3">Mitochondrial (Protein PENTATRICOPEPTIDE REPEAT 40)</fullName>
    </submittedName>
</protein>
<dbReference type="PROSITE" id="PS51375">
    <property type="entry name" value="PPR"/>
    <property type="match status" value="1"/>
</dbReference>
<organism evidence="3 4">
    <name type="scientific">Durusdinium trenchii</name>
    <dbReference type="NCBI Taxonomy" id="1381693"/>
    <lineage>
        <taxon>Eukaryota</taxon>
        <taxon>Sar</taxon>
        <taxon>Alveolata</taxon>
        <taxon>Dinophyceae</taxon>
        <taxon>Suessiales</taxon>
        <taxon>Symbiodiniaceae</taxon>
        <taxon>Durusdinium</taxon>
    </lineage>
</organism>
<name>A0ABP0NVQ8_9DINO</name>
<evidence type="ECO:0000256" key="2">
    <source>
        <dbReference type="PROSITE-ProRule" id="PRU00708"/>
    </source>
</evidence>
<dbReference type="PANTHER" id="PTHR47447">
    <property type="entry name" value="OS03G0856100 PROTEIN"/>
    <property type="match status" value="1"/>
</dbReference>
<evidence type="ECO:0000256" key="1">
    <source>
        <dbReference type="ARBA" id="ARBA00022737"/>
    </source>
</evidence>
<gene>
    <name evidence="3" type="ORF">SCF082_LOCUS34280</name>
</gene>
<evidence type="ECO:0000313" key="4">
    <source>
        <dbReference type="Proteomes" id="UP001642464"/>
    </source>
</evidence>
<dbReference type="EMBL" id="CAXAMM010031335">
    <property type="protein sequence ID" value="CAK9067887.1"/>
    <property type="molecule type" value="Genomic_DNA"/>
</dbReference>
<dbReference type="Pfam" id="PF01535">
    <property type="entry name" value="PPR"/>
    <property type="match status" value="2"/>
</dbReference>